<dbReference type="PANTHER" id="PTHR43394:SF1">
    <property type="entry name" value="ATP-BINDING CASSETTE SUB-FAMILY B MEMBER 10, MITOCHONDRIAL"/>
    <property type="match status" value="1"/>
</dbReference>
<keyword evidence="3" id="KW-0547">Nucleotide-binding</keyword>
<comment type="subcellular location">
    <subcellularLocation>
        <location evidence="1">Membrane</location>
        <topology evidence="1">Multi-pass membrane protein</topology>
    </subcellularLocation>
</comment>
<evidence type="ECO:0000256" key="2">
    <source>
        <dbReference type="ARBA" id="ARBA00022692"/>
    </source>
</evidence>
<name>W2T9N1_NECAM</name>
<dbReference type="InterPro" id="IPR017871">
    <property type="entry name" value="ABC_transporter-like_CS"/>
</dbReference>
<dbReference type="GO" id="GO:0016020">
    <property type="term" value="C:membrane"/>
    <property type="evidence" value="ECO:0007669"/>
    <property type="project" value="UniProtKB-SubCell"/>
</dbReference>
<dbReference type="Gene3D" id="3.40.50.300">
    <property type="entry name" value="P-loop containing nucleotide triphosphate hydrolases"/>
    <property type="match status" value="1"/>
</dbReference>
<evidence type="ECO:0000313" key="9">
    <source>
        <dbReference type="Proteomes" id="UP000053676"/>
    </source>
</evidence>
<proteinExistence type="predicted"/>
<keyword evidence="2" id="KW-0812">Transmembrane</keyword>
<evidence type="ECO:0000256" key="4">
    <source>
        <dbReference type="ARBA" id="ARBA00022840"/>
    </source>
</evidence>
<feature type="domain" description="ABC transporter" evidence="7">
    <location>
        <begin position="84"/>
        <end position="320"/>
    </location>
</feature>
<dbReference type="Pfam" id="PF00005">
    <property type="entry name" value="ABC_tran"/>
    <property type="match status" value="1"/>
</dbReference>
<dbReference type="PANTHER" id="PTHR43394">
    <property type="entry name" value="ATP-DEPENDENT PERMEASE MDL1, MITOCHONDRIAL"/>
    <property type="match status" value="1"/>
</dbReference>
<dbReference type="InterPro" id="IPR003593">
    <property type="entry name" value="AAA+_ATPase"/>
</dbReference>
<evidence type="ECO:0000313" key="8">
    <source>
        <dbReference type="EMBL" id="ETN78578.1"/>
    </source>
</evidence>
<dbReference type="FunFam" id="3.40.50.300:FF:000218">
    <property type="entry name" value="Multidrug ABC transporter ATP-binding protein"/>
    <property type="match status" value="1"/>
</dbReference>
<keyword evidence="5" id="KW-1133">Transmembrane helix</keyword>
<evidence type="ECO:0000256" key="1">
    <source>
        <dbReference type="ARBA" id="ARBA00004141"/>
    </source>
</evidence>
<dbReference type="Proteomes" id="UP000053676">
    <property type="component" value="Unassembled WGS sequence"/>
</dbReference>
<dbReference type="SUPFAM" id="SSF90123">
    <property type="entry name" value="ABC transporter transmembrane region"/>
    <property type="match status" value="1"/>
</dbReference>
<dbReference type="SMART" id="SM00382">
    <property type="entry name" value="AAA"/>
    <property type="match status" value="1"/>
</dbReference>
<keyword evidence="9" id="KW-1185">Reference proteome</keyword>
<gene>
    <name evidence="8" type="ORF">NECAME_10275</name>
</gene>
<reference evidence="9" key="1">
    <citation type="journal article" date="2014" name="Nat. Genet.">
        <title>Genome of the human hookworm Necator americanus.</title>
        <authorList>
            <person name="Tang Y.T."/>
            <person name="Gao X."/>
            <person name="Rosa B.A."/>
            <person name="Abubucker S."/>
            <person name="Hallsworth-Pepin K."/>
            <person name="Martin J."/>
            <person name="Tyagi R."/>
            <person name="Heizer E."/>
            <person name="Zhang X."/>
            <person name="Bhonagiri-Palsikar V."/>
            <person name="Minx P."/>
            <person name="Warren W.C."/>
            <person name="Wang Q."/>
            <person name="Zhan B."/>
            <person name="Hotez P.J."/>
            <person name="Sternberg P.W."/>
            <person name="Dougall A."/>
            <person name="Gaze S.T."/>
            <person name="Mulvenna J."/>
            <person name="Sotillo J."/>
            <person name="Ranganathan S."/>
            <person name="Rabelo E.M."/>
            <person name="Wilson R.K."/>
            <person name="Felgner P.L."/>
            <person name="Bethony J."/>
            <person name="Hawdon J.M."/>
            <person name="Gasser R.B."/>
            <person name="Loukas A."/>
            <person name="Mitreva M."/>
        </authorList>
    </citation>
    <scope>NUCLEOTIDE SEQUENCE [LARGE SCALE GENOMIC DNA]</scope>
</reference>
<dbReference type="InterPro" id="IPR027417">
    <property type="entry name" value="P-loop_NTPase"/>
</dbReference>
<sequence length="332" mass="36589">MRKTCLGSAGFSWTRSIAQSLTDAILLLYGGHLVLTDKMSSSVLVTYLLYLDQLYGNIYMCIFIRNTSEHQKKGDEKPEISGSIEMTSINFAYPSRPSNQVLKDLNLEVESGKTIAFVGASGGGKSTIVSLIEQFYKPSNGSIRIDGTPIDNIEHEYYHEKVSLVSQEIVLYDRSIRENILYGCEWATEEEVITAAQMANAHEFITQLADGYETNCGEGGAQLSGGQKQRIGIARALVRKPAVLILDEATSALDAHSEGAIQESLKRISGKLTVLIIAHRLSTIKHADQIYVIDNGTIIQSGTHVELLKEINGQYFSLIEKQRSCTCTTDLK</sequence>
<dbReference type="InterPro" id="IPR036640">
    <property type="entry name" value="ABC1_TM_sf"/>
</dbReference>
<dbReference type="AlphaFoldDB" id="W2T9N1"/>
<dbReference type="EMBL" id="KI659849">
    <property type="protein sequence ID" value="ETN78578.1"/>
    <property type="molecule type" value="Genomic_DNA"/>
</dbReference>
<dbReference type="GO" id="GO:0016887">
    <property type="term" value="F:ATP hydrolysis activity"/>
    <property type="evidence" value="ECO:0007669"/>
    <property type="project" value="InterPro"/>
</dbReference>
<dbReference type="SUPFAM" id="SSF52540">
    <property type="entry name" value="P-loop containing nucleoside triphosphate hydrolases"/>
    <property type="match status" value="1"/>
</dbReference>
<evidence type="ECO:0000256" key="3">
    <source>
        <dbReference type="ARBA" id="ARBA00022741"/>
    </source>
</evidence>
<dbReference type="InterPro" id="IPR003439">
    <property type="entry name" value="ABC_transporter-like_ATP-bd"/>
</dbReference>
<keyword evidence="4 8" id="KW-0067">ATP-binding</keyword>
<keyword evidence="6" id="KW-0472">Membrane</keyword>
<dbReference type="KEGG" id="nai:NECAME_10275"/>
<evidence type="ECO:0000256" key="5">
    <source>
        <dbReference type="ARBA" id="ARBA00022989"/>
    </source>
</evidence>
<dbReference type="Gene3D" id="1.20.1560.10">
    <property type="entry name" value="ABC transporter type 1, transmembrane domain"/>
    <property type="match status" value="1"/>
</dbReference>
<dbReference type="GO" id="GO:0015421">
    <property type="term" value="F:ABC-type oligopeptide transporter activity"/>
    <property type="evidence" value="ECO:0007669"/>
    <property type="project" value="TreeGrafter"/>
</dbReference>
<dbReference type="GO" id="GO:0005524">
    <property type="term" value="F:ATP binding"/>
    <property type="evidence" value="ECO:0007669"/>
    <property type="project" value="UniProtKB-KW"/>
</dbReference>
<dbReference type="OMA" id="DNIEHEY"/>
<evidence type="ECO:0000259" key="7">
    <source>
        <dbReference type="PROSITE" id="PS50893"/>
    </source>
</evidence>
<protein>
    <submittedName>
        <fullName evidence="8">ABC transporter, ATP-binding protein</fullName>
    </submittedName>
</protein>
<dbReference type="PROSITE" id="PS00211">
    <property type="entry name" value="ABC_TRANSPORTER_1"/>
    <property type="match status" value="1"/>
</dbReference>
<dbReference type="OrthoDB" id="6500128at2759"/>
<dbReference type="STRING" id="51031.W2T9N1"/>
<dbReference type="InterPro" id="IPR039421">
    <property type="entry name" value="Type_1_exporter"/>
</dbReference>
<evidence type="ECO:0000256" key="6">
    <source>
        <dbReference type="ARBA" id="ARBA00023136"/>
    </source>
</evidence>
<accession>W2T9N1</accession>
<organism evidence="8 9">
    <name type="scientific">Necator americanus</name>
    <name type="common">Human hookworm</name>
    <dbReference type="NCBI Taxonomy" id="51031"/>
    <lineage>
        <taxon>Eukaryota</taxon>
        <taxon>Metazoa</taxon>
        <taxon>Ecdysozoa</taxon>
        <taxon>Nematoda</taxon>
        <taxon>Chromadorea</taxon>
        <taxon>Rhabditida</taxon>
        <taxon>Rhabditina</taxon>
        <taxon>Rhabditomorpha</taxon>
        <taxon>Strongyloidea</taxon>
        <taxon>Ancylostomatidae</taxon>
        <taxon>Bunostominae</taxon>
        <taxon>Necator</taxon>
    </lineage>
</organism>
<dbReference type="PROSITE" id="PS50893">
    <property type="entry name" value="ABC_TRANSPORTER_2"/>
    <property type="match status" value="1"/>
</dbReference>